<feature type="region of interest" description="Disordered" evidence="2">
    <location>
        <begin position="1297"/>
        <end position="1325"/>
    </location>
</feature>
<evidence type="ECO:0000313" key="7">
    <source>
        <dbReference type="RefSeq" id="XP_036354699.1"/>
    </source>
</evidence>
<evidence type="ECO:0000313" key="3">
    <source>
        <dbReference type="Proteomes" id="UP000515154"/>
    </source>
</evidence>
<dbReference type="RefSeq" id="XP_036354699.1">
    <property type="nucleotide sequence ID" value="XM_036498806.1"/>
</dbReference>
<name>A0A7E6EI92_9MOLL</name>
<organism evidence="3 5">
    <name type="scientific">Octopus sinensis</name>
    <name type="common">East Asian common octopus</name>
    <dbReference type="NCBI Taxonomy" id="2607531"/>
    <lineage>
        <taxon>Eukaryota</taxon>
        <taxon>Metazoa</taxon>
        <taxon>Spiralia</taxon>
        <taxon>Lophotrochozoa</taxon>
        <taxon>Mollusca</taxon>
        <taxon>Cephalopoda</taxon>
        <taxon>Coleoidea</taxon>
        <taxon>Octopodiformes</taxon>
        <taxon>Octopoda</taxon>
        <taxon>Incirrata</taxon>
        <taxon>Octopodidae</taxon>
        <taxon>Octopus</taxon>
    </lineage>
</organism>
<proteinExistence type="predicted"/>
<evidence type="ECO:0000313" key="5">
    <source>
        <dbReference type="RefSeq" id="XP_036354695.1"/>
    </source>
</evidence>
<feature type="coiled-coil region" evidence="1">
    <location>
        <begin position="1131"/>
        <end position="1165"/>
    </location>
</feature>
<protein>
    <submittedName>
        <fullName evidence="4 5">Coiled-coil domain-containing protein 171 isoform X1</fullName>
    </submittedName>
</protein>
<evidence type="ECO:0000313" key="4">
    <source>
        <dbReference type="RefSeq" id="XP_036354694.1"/>
    </source>
</evidence>
<gene>
    <name evidence="4 5 6 7 8" type="primary">LOC115225588</name>
</gene>
<dbReference type="RefSeq" id="XP_036354695.1">
    <property type="nucleotide sequence ID" value="XM_036498802.1"/>
</dbReference>
<evidence type="ECO:0000256" key="1">
    <source>
        <dbReference type="SAM" id="Coils"/>
    </source>
</evidence>
<feature type="compositionally biased region" description="Basic residues" evidence="2">
    <location>
        <begin position="1310"/>
        <end position="1325"/>
    </location>
</feature>
<evidence type="ECO:0000313" key="8">
    <source>
        <dbReference type="RefSeq" id="XP_036354701.1"/>
    </source>
</evidence>
<accession>A0A7E6EI92</accession>
<dbReference type="RefSeq" id="XP_036354698.1">
    <property type="nucleotide sequence ID" value="XM_036498805.1"/>
</dbReference>
<dbReference type="RefSeq" id="XP_036354701.1">
    <property type="nucleotide sequence ID" value="XM_036498808.1"/>
</dbReference>
<keyword evidence="3" id="KW-1185">Reference proteome</keyword>
<sequence>MASTNCEKQAKICSVNYIPEPIEKTFPHNKTFPDMADLSDSFLGESNSEVFPDWNKYQIQVKELQLDLASERENALQSRRKWNNLVTEKLELTTKMNYELTTKASEIAKLQSELEKSEAERQNLEYELLKVIQDQKLASDHAAKLNTKLETENSKLKDEVRTLAGRLNTLQNELDDSEQKVKTLSANYESVIKEKEQELSQLNSQKSTLESEYQQEKTMFEKQQVSLTEMVKKYEGEKSKLEDDLKKSLMELKESQEKELNLKRDLNTAFSHIKSMEISIESERETHLESKFKTEVMQMHVQDLDKTLQMERTASKEAQKTFEEMNKKLSKLQTTYEEEKALNCKYKTDLTGLREELSLIQSKMTTELNNKNSVIHTMSKETEIHLKNFHKLKDELSKAKKRQIYLEEKHTGCMRELDILLHNFLIEDKSKLAKNTVSKPGKHDLLPGKSLKSGVLTTSSATEQLRQILTTYKHKVDKAAEENIKQKSLVNSLSKEIATFKELLITKDRTIEDSQTNYTQCAKELCRLRSKFKQLEEETLQLKIEVESGVSLKKNDKVRIEELTKEIMNLKVKHKKEMEENLAYLHSVYQRLLADRPLPYPKERIIADFSWFDLTLLINEQVSSVLNSIQKANQKVSHLEDSLRQKESCITGLQKSYEEQLSHMMTLSKERELTWQKQKTEIQSQYENELRVINNQIKDKQAIAEKAIDKMKCSSHIHKELESKCKKVQELLYTRTTHNAQLQIVCCLLCGLLTPLYTQILDLIMQCYILKESIKRSETTFSHLRLLIQSFSCQLLKFEEDSKDKPHNKFSYKKSPILRLRCYVIVILAANRLIFLSRTNKPLLSAFDIALGPVSLRVQANIDQNFLDSFSDCLSKNSDEGKSKGLLQLLSSQNLNESLRMSVTELQKFVSNATKNDVSQLDTKSFLVCARGTLNQIANILVRNFQNTNYMIPSSGLTSRDSLISRLACGLQTQLRIRPQATTNTLLYQKDMIQSLQNYTSDLNRHVHKMTTQLQQLKQKQDISAQEKEQFELDKSTIFHLQEQLKQLHERQQKQISVETFEKLVFELKSSMLREQRNDQLLREQSAQLTEISSQLEEQNNKVFLKENILSEVTETLSKCQDTLKTKEQSLYEVKNRIKQNNSEKAELQENLLDAERTLRTAAQDKMVLQKYLKSVHKQFDKVKEQISFSKTCDPCSSLPLLLKAEHIPSVIGKTAPELIACQNLVKSFVDCQLQAFRRVAILEEEVSSMRKHLNTLKVEFSNVIHQKRDEMVDYASFPSKDDNSFKTNLKPKHRDISLIPEDPEPIAHERHRSIHKSIMKKSRS</sequence>
<dbReference type="PANTHER" id="PTHR37476">
    <property type="entry name" value="COILED-COIL DOMAIN-CONTAINING PROTEIN 171"/>
    <property type="match status" value="1"/>
</dbReference>
<reference evidence="4 5" key="1">
    <citation type="submission" date="2025-08" db="UniProtKB">
        <authorList>
            <consortium name="RefSeq"/>
        </authorList>
    </citation>
    <scope>IDENTIFICATION</scope>
</reference>
<feature type="coiled-coil region" evidence="1">
    <location>
        <begin position="61"/>
        <end position="258"/>
    </location>
</feature>
<evidence type="ECO:0000313" key="6">
    <source>
        <dbReference type="RefSeq" id="XP_036354698.1"/>
    </source>
</evidence>
<feature type="coiled-coil region" evidence="1">
    <location>
        <begin position="315"/>
        <end position="342"/>
    </location>
</feature>
<dbReference type="Proteomes" id="UP000515154">
    <property type="component" value="Linkage group LG2"/>
</dbReference>
<dbReference type="RefSeq" id="XP_036354694.1">
    <property type="nucleotide sequence ID" value="XM_036498801.1"/>
</dbReference>
<feature type="coiled-coil region" evidence="1">
    <location>
        <begin position="553"/>
        <end position="580"/>
    </location>
</feature>
<dbReference type="KEGG" id="osn:115225588"/>
<keyword evidence="1" id="KW-0175">Coiled coil</keyword>
<evidence type="ECO:0000256" key="2">
    <source>
        <dbReference type="SAM" id="MobiDB-lite"/>
    </source>
</evidence>
<dbReference type="PANTHER" id="PTHR37476:SF1">
    <property type="entry name" value="COILED-COIL DOMAIN-CONTAINING PROTEIN 171"/>
    <property type="match status" value="1"/>
</dbReference>